<dbReference type="InterPro" id="IPR001387">
    <property type="entry name" value="Cro/C1-type_HTH"/>
</dbReference>
<dbReference type="PROSITE" id="PS50943">
    <property type="entry name" value="HTH_CROC1"/>
    <property type="match status" value="1"/>
</dbReference>
<dbReference type="AlphaFoldDB" id="A0AAW8FL96"/>
<feature type="domain" description="HTH cro/C1-type" evidence="1">
    <location>
        <begin position="34"/>
        <end position="81"/>
    </location>
</feature>
<dbReference type="Pfam" id="PF13560">
    <property type="entry name" value="HTH_31"/>
    <property type="match status" value="1"/>
</dbReference>
<proteinExistence type="predicted"/>
<dbReference type="SMART" id="SM00530">
    <property type="entry name" value="HTH_XRE"/>
    <property type="match status" value="1"/>
</dbReference>
<dbReference type="Pfam" id="PF17765">
    <property type="entry name" value="MLTR_LBD"/>
    <property type="match status" value="1"/>
</dbReference>
<dbReference type="Proteomes" id="UP001234216">
    <property type="component" value="Unassembled WGS sequence"/>
</dbReference>
<evidence type="ECO:0000313" key="3">
    <source>
        <dbReference type="Proteomes" id="UP001234216"/>
    </source>
</evidence>
<gene>
    <name evidence="2" type="ORF">QFZ22_005817</name>
</gene>
<protein>
    <submittedName>
        <fullName evidence="2">Transcriptional regulator with XRE-family HTH domain</fullName>
    </submittedName>
</protein>
<sequence>MDRALLADFLRARREVLQPEDVGLPRGPRRRTGGLRREEVAALAGMSVDYYSRIEQQRGPMPSEQVLAGLARGLHLSLSERDHLFDLAGHSAPRRVLRGDHVSPTMMRIVERLADTPALVMSRFNETLLQTRPAIALLGDYTRFSGMSRYLVYRWFTDPAQRELYPVEDHALRGRVFTVDLRTVYTADPQGRAGEIVAALLATSAEFAEVWRLHEVDVTHHNDLKRYRHPELGELELYCQRLIDPDQAQELLVFSATPGSPSYEKLQLLPAVGAQASHDPKVLRKDFP</sequence>
<comment type="caution">
    <text evidence="2">The sequence shown here is derived from an EMBL/GenBank/DDBJ whole genome shotgun (WGS) entry which is preliminary data.</text>
</comment>
<dbReference type="InterPro" id="IPR041413">
    <property type="entry name" value="MLTR_LBD"/>
</dbReference>
<dbReference type="SUPFAM" id="SSF47413">
    <property type="entry name" value="lambda repressor-like DNA-binding domains"/>
    <property type="match status" value="1"/>
</dbReference>
<dbReference type="RefSeq" id="WP_306979943.1">
    <property type="nucleotide sequence ID" value="NZ_JAUSZV010000005.1"/>
</dbReference>
<reference evidence="2" key="1">
    <citation type="submission" date="2023-07" db="EMBL/GenBank/DDBJ databases">
        <title>Comparative genomics of wheat-associated soil bacteria to identify genetic determinants of phenazine resistance.</title>
        <authorList>
            <person name="Mouncey N."/>
        </authorList>
    </citation>
    <scope>NUCLEOTIDE SEQUENCE</scope>
    <source>
        <strain evidence="2">V4I22</strain>
    </source>
</reference>
<dbReference type="CDD" id="cd00093">
    <property type="entry name" value="HTH_XRE"/>
    <property type="match status" value="1"/>
</dbReference>
<evidence type="ECO:0000259" key="1">
    <source>
        <dbReference type="PROSITE" id="PS50943"/>
    </source>
</evidence>
<dbReference type="GO" id="GO:0003677">
    <property type="term" value="F:DNA binding"/>
    <property type="evidence" value="ECO:0007669"/>
    <property type="project" value="InterPro"/>
</dbReference>
<organism evidence="2 3">
    <name type="scientific">Streptomyces canus</name>
    <dbReference type="NCBI Taxonomy" id="58343"/>
    <lineage>
        <taxon>Bacteria</taxon>
        <taxon>Bacillati</taxon>
        <taxon>Actinomycetota</taxon>
        <taxon>Actinomycetes</taxon>
        <taxon>Kitasatosporales</taxon>
        <taxon>Streptomycetaceae</taxon>
        <taxon>Streptomyces</taxon>
        <taxon>Streptomyces aurantiacus group</taxon>
    </lineage>
</organism>
<dbReference type="EMBL" id="JAUSZV010000005">
    <property type="protein sequence ID" value="MDQ0909832.1"/>
    <property type="molecule type" value="Genomic_DNA"/>
</dbReference>
<dbReference type="Gene3D" id="3.30.450.180">
    <property type="match status" value="1"/>
</dbReference>
<dbReference type="PANTHER" id="PTHR35010">
    <property type="entry name" value="BLL4672 PROTEIN-RELATED"/>
    <property type="match status" value="1"/>
</dbReference>
<name>A0AAW8FL96_9ACTN</name>
<accession>A0AAW8FL96</accession>
<dbReference type="PANTHER" id="PTHR35010:SF2">
    <property type="entry name" value="BLL4672 PROTEIN"/>
    <property type="match status" value="1"/>
</dbReference>
<dbReference type="Gene3D" id="1.10.260.40">
    <property type="entry name" value="lambda repressor-like DNA-binding domains"/>
    <property type="match status" value="1"/>
</dbReference>
<dbReference type="InterPro" id="IPR010982">
    <property type="entry name" value="Lambda_DNA-bd_dom_sf"/>
</dbReference>
<evidence type="ECO:0000313" key="2">
    <source>
        <dbReference type="EMBL" id="MDQ0909832.1"/>
    </source>
</evidence>